<gene>
    <name evidence="1" type="ORF">THITE_117357</name>
</gene>
<accession>G2R609</accession>
<proteinExistence type="predicted"/>
<sequence length="189" mass="20374">MAKAKSFIGTVYGSVTERSGDRETGRPGERPMSLLVIHRQDVQQRIAACGACMERRMRWQSLVDATFFFTGAGPKGCINGLAARNIPLLAIALPLEPGTTHADCHPALTRAASRQHGPTEKGSWTSVFGLARLDECSSSISALWLHMNRRSFSRVGATRGWAPWGPAARAWTACGKSGDLSSAGLLEQH</sequence>
<dbReference type="AlphaFoldDB" id="G2R609"/>
<evidence type="ECO:0000313" key="1">
    <source>
        <dbReference type="EMBL" id="AEO68396.1"/>
    </source>
</evidence>
<dbReference type="GeneID" id="11519019"/>
<dbReference type="HOGENOM" id="CLU_1435354_0_0_1"/>
<evidence type="ECO:0000313" key="2">
    <source>
        <dbReference type="Proteomes" id="UP000008181"/>
    </source>
</evidence>
<organism evidence="1 2">
    <name type="scientific">Thermothielavioides terrestris (strain ATCC 38088 / NRRL 8126)</name>
    <name type="common">Thielavia terrestris</name>
    <dbReference type="NCBI Taxonomy" id="578455"/>
    <lineage>
        <taxon>Eukaryota</taxon>
        <taxon>Fungi</taxon>
        <taxon>Dikarya</taxon>
        <taxon>Ascomycota</taxon>
        <taxon>Pezizomycotina</taxon>
        <taxon>Sordariomycetes</taxon>
        <taxon>Sordariomycetidae</taxon>
        <taxon>Sordariales</taxon>
        <taxon>Chaetomiaceae</taxon>
        <taxon>Thermothielavioides</taxon>
        <taxon>Thermothielavioides terrestris</taxon>
    </lineage>
</organism>
<dbReference type="RefSeq" id="XP_003654732.1">
    <property type="nucleotide sequence ID" value="XM_003654684.1"/>
</dbReference>
<reference evidence="1 2" key="1">
    <citation type="journal article" date="2011" name="Nat. Biotechnol.">
        <title>Comparative genomic analysis of the thermophilic biomass-degrading fungi Myceliophthora thermophila and Thielavia terrestris.</title>
        <authorList>
            <person name="Berka R.M."/>
            <person name="Grigoriev I.V."/>
            <person name="Otillar R."/>
            <person name="Salamov A."/>
            <person name="Grimwood J."/>
            <person name="Reid I."/>
            <person name="Ishmael N."/>
            <person name="John T."/>
            <person name="Darmond C."/>
            <person name="Moisan M.-C."/>
            <person name="Henrissat B."/>
            <person name="Coutinho P.M."/>
            <person name="Lombard V."/>
            <person name="Natvig D.O."/>
            <person name="Lindquist E."/>
            <person name="Schmutz J."/>
            <person name="Lucas S."/>
            <person name="Harris P."/>
            <person name="Powlowski J."/>
            <person name="Bellemare A."/>
            <person name="Taylor D."/>
            <person name="Butler G."/>
            <person name="de Vries R.P."/>
            <person name="Allijn I.E."/>
            <person name="van den Brink J."/>
            <person name="Ushinsky S."/>
            <person name="Storms R."/>
            <person name="Powell A.J."/>
            <person name="Paulsen I.T."/>
            <person name="Elbourne L.D.H."/>
            <person name="Baker S.E."/>
            <person name="Magnuson J."/>
            <person name="LaBoissiere S."/>
            <person name="Clutterbuck A.J."/>
            <person name="Martinez D."/>
            <person name="Wogulis M."/>
            <person name="de Leon A.L."/>
            <person name="Rey M.W."/>
            <person name="Tsang A."/>
        </authorList>
    </citation>
    <scope>NUCLEOTIDE SEQUENCE [LARGE SCALE GENOMIC DNA]</scope>
    <source>
        <strain evidence="2">ATCC 38088 / NRRL 8126</strain>
    </source>
</reference>
<keyword evidence="2" id="KW-1185">Reference proteome</keyword>
<dbReference type="EMBL" id="CP003011">
    <property type="protein sequence ID" value="AEO68396.1"/>
    <property type="molecule type" value="Genomic_DNA"/>
</dbReference>
<protein>
    <submittedName>
        <fullName evidence="1">Uncharacterized protein</fullName>
    </submittedName>
</protein>
<name>G2R609_THETT</name>
<dbReference type="KEGG" id="ttt:THITE_117357"/>
<dbReference type="Proteomes" id="UP000008181">
    <property type="component" value="Chromosome 3"/>
</dbReference>